<protein>
    <submittedName>
        <fullName evidence="1">Uncharacterized protein</fullName>
    </submittedName>
</protein>
<gene>
    <name evidence="1" type="ORF">BIW11_07178</name>
</gene>
<dbReference type="EMBL" id="MNPL01003685">
    <property type="protein sequence ID" value="OQR77321.1"/>
    <property type="molecule type" value="Genomic_DNA"/>
</dbReference>
<comment type="caution">
    <text evidence="1">The sequence shown here is derived from an EMBL/GenBank/DDBJ whole genome shotgun (WGS) entry which is preliminary data.</text>
</comment>
<dbReference type="AlphaFoldDB" id="A0A1V9XV58"/>
<name>A0A1V9XV58_9ACAR</name>
<evidence type="ECO:0000313" key="1">
    <source>
        <dbReference type="EMBL" id="OQR77321.1"/>
    </source>
</evidence>
<dbReference type="InParanoid" id="A0A1V9XV58"/>
<sequence>MEGTQINKIGGAHFGTGDIFSQIIKAVNSFLGFGAYDAYAYNPCAYDPAALMPVMERRQLDTSNPIQQQQSPQVTEVPVVAHGANLQRKQPQVSVVSLPVEAPVIVSASNPIQQQSPPQDVKVAEGCSGVPQIMVGSPPTALPTQVILAEDGRKSDTGPKVTEMPMVAQESDVLQDPNQTRGRMIRMLKLIVLQNQQIHAFRPVGNQKILLEIQATPTTE</sequence>
<reference evidence="1 2" key="1">
    <citation type="journal article" date="2017" name="Gigascience">
        <title>Draft genome of the honey bee ectoparasitic mite, Tropilaelaps mercedesae, is shaped by the parasitic life history.</title>
        <authorList>
            <person name="Dong X."/>
            <person name="Armstrong S.D."/>
            <person name="Xia D."/>
            <person name="Makepeace B.L."/>
            <person name="Darby A.C."/>
            <person name="Kadowaki T."/>
        </authorList>
    </citation>
    <scope>NUCLEOTIDE SEQUENCE [LARGE SCALE GENOMIC DNA]</scope>
    <source>
        <strain evidence="1">Wuxi-XJTLU</strain>
    </source>
</reference>
<accession>A0A1V9XV58</accession>
<organism evidence="1 2">
    <name type="scientific">Tropilaelaps mercedesae</name>
    <dbReference type="NCBI Taxonomy" id="418985"/>
    <lineage>
        <taxon>Eukaryota</taxon>
        <taxon>Metazoa</taxon>
        <taxon>Ecdysozoa</taxon>
        <taxon>Arthropoda</taxon>
        <taxon>Chelicerata</taxon>
        <taxon>Arachnida</taxon>
        <taxon>Acari</taxon>
        <taxon>Parasitiformes</taxon>
        <taxon>Mesostigmata</taxon>
        <taxon>Gamasina</taxon>
        <taxon>Dermanyssoidea</taxon>
        <taxon>Laelapidae</taxon>
        <taxon>Tropilaelaps</taxon>
    </lineage>
</organism>
<evidence type="ECO:0000313" key="2">
    <source>
        <dbReference type="Proteomes" id="UP000192247"/>
    </source>
</evidence>
<proteinExistence type="predicted"/>
<dbReference type="Proteomes" id="UP000192247">
    <property type="component" value="Unassembled WGS sequence"/>
</dbReference>
<keyword evidence="2" id="KW-1185">Reference proteome</keyword>